<dbReference type="Proteomes" id="UP000183832">
    <property type="component" value="Unassembled WGS sequence"/>
</dbReference>
<reference evidence="2 3" key="1">
    <citation type="submission" date="2015-04" db="EMBL/GenBank/DDBJ databases">
        <authorList>
            <person name="Syromyatnikov M.Y."/>
            <person name="Popov V.N."/>
        </authorList>
    </citation>
    <scope>NUCLEOTIDE SEQUENCE [LARGE SCALE GENOMIC DNA]</scope>
</reference>
<sequence>MLKFVLIICFTFLYIAKASDDQEHNCVIEFLKKHNLLNFDVHPYYNVKIWTKNCDQINRKLVKNFFDENFDYLDEESSVDNKTYRACLKKDFERLKMDEKFMKLKAFENEVQAEKLEKIRDDFLINIKFVCSKRFIEVASQRFKDYVSDEGGPSKAVINHPALKKIKANLICMNRYAVENKILDPSTYNLDLKLINQTEDDCKYIVYDVTSLIMDEWYIRRVSDDDAIQRCFIGILLETNAIDLYIKNSLLSQLQLSQEQKDIERENFIKASSIVHEMSYKCILNDFEKI</sequence>
<organism evidence="2 3">
    <name type="scientific">Clunio marinus</name>
    <dbReference type="NCBI Taxonomy" id="568069"/>
    <lineage>
        <taxon>Eukaryota</taxon>
        <taxon>Metazoa</taxon>
        <taxon>Ecdysozoa</taxon>
        <taxon>Arthropoda</taxon>
        <taxon>Hexapoda</taxon>
        <taxon>Insecta</taxon>
        <taxon>Pterygota</taxon>
        <taxon>Neoptera</taxon>
        <taxon>Endopterygota</taxon>
        <taxon>Diptera</taxon>
        <taxon>Nematocera</taxon>
        <taxon>Chironomoidea</taxon>
        <taxon>Chironomidae</taxon>
        <taxon>Clunio</taxon>
    </lineage>
</organism>
<proteinExistence type="predicted"/>
<dbReference type="AlphaFoldDB" id="A0A1J1ID48"/>
<keyword evidence="1" id="KW-0732">Signal</keyword>
<accession>A0A1J1ID48</accession>
<feature type="signal peptide" evidence="1">
    <location>
        <begin position="1"/>
        <end position="18"/>
    </location>
</feature>
<evidence type="ECO:0000256" key="1">
    <source>
        <dbReference type="SAM" id="SignalP"/>
    </source>
</evidence>
<gene>
    <name evidence="2" type="ORF">CLUMA_CG009786</name>
</gene>
<evidence type="ECO:0000313" key="2">
    <source>
        <dbReference type="EMBL" id="CRK96369.1"/>
    </source>
</evidence>
<evidence type="ECO:0000313" key="3">
    <source>
        <dbReference type="Proteomes" id="UP000183832"/>
    </source>
</evidence>
<feature type="chain" id="PRO_5012678622" evidence="1">
    <location>
        <begin position="19"/>
        <end position="290"/>
    </location>
</feature>
<protein>
    <submittedName>
        <fullName evidence="2">CLUMA_CG009786, isoform A</fullName>
    </submittedName>
</protein>
<keyword evidence="3" id="KW-1185">Reference proteome</keyword>
<name>A0A1J1ID48_9DIPT</name>
<dbReference type="EMBL" id="CVRI01000043">
    <property type="protein sequence ID" value="CRK96369.1"/>
    <property type="molecule type" value="Genomic_DNA"/>
</dbReference>